<keyword evidence="3" id="KW-1185">Reference proteome</keyword>
<evidence type="ECO:0000313" key="3">
    <source>
        <dbReference type="Proteomes" id="UP000557872"/>
    </source>
</evidence>
<protein>
    <submittedName>
        <fullName evidence="2">Addiction module protein</fullName>
    </submittedName>
</protein>
<gene>
    <name evidence="2" type="ORF">HW115_06005</name>
</gene>
<dbReference type="Proteomes" id="UP000557872">
    <property type="component" value="Unassembled WGS sequence"/>
</dbReference>
<feature type="region of interest" description="Disordered" evidence="1">
    <location>
        <begin position="37"/>
        <end position="56"/>
    </location>
</feature>
<dbReference type="EMBL" id="JACBAZ010000002">
    <property type="protein sequence ID" value="NWK55155.1"/>
    <property type="molecule type" value="Genomic_DNA"/>
</dbReference>
<organism evidence="2 3">
    <name type="scientific">Oceaniferula marina</name>
    <dbReference type="NCBI Taxonomy" id="2748318"/>
    <lineage>
        <taxon>Bacteria</taxon>
        <taxon>Pseudomonadati</taxon>
        <taxon>Verrucomicrobiota</taxon>
        <taxon>Verrucomicrobiia</taxon>
        <taxon>Verrucomicrobiales</taxon>
        <taxon>Verrucomicrobiaceae</taxon>
        <taxon>Oceaniferula</taxon>
    </lineage>
</organism>
<reference evidence="2 3" key="1">
    <citation type="submission" date="2020-07" db="EMBL/GenBank/DDBJ databases">
        <title>Roseicoccus Jingziensis gen. nov., sp. nov., isolated from coastal seawater.</title>
        <authorList>
            <person name="Feng X."/>
        </authorList>
    </citation>
    <scope>NUCLEOTIDE SEQUENCE [LARGE SCALE GENOMIC DNA]</scope>
    <source>
        <strain evidence="2 3">N1E253</strain>
    </source>
</reference>
<dbReference type="AlphaFoldDB" id="A0A851GIY6"/>
<feature type="compositionally biased region" description="Basic and acidic residues" evidence="1">
    <location>
        <begin position="42"/>
        <end position="52"/>
    </location>
</feature>
<dbReference type="Pfam" id="PF09720">
    <property type="entry name" value="Unstab_antitox"/>
    <property type="match status" value="1"/>
</dbReference>
<dbReference type="InterPro" id="IPR013406">
    <property type="entry name" value="CHP02574_addiction_mod"/>
</dbReference>
<name>A0A851GIY6_9BACT</name>
<comment type="caution">
    <text evidence="2">The sequence shown here is derived from an EMBL/GenBank/DDBJ whole genome shotgun (WGS) entry which is preliminary data.</text>
</comment>
<proteinExistence type="predicted"/>
<sequence>MSKALEIYHQVLDLPEDQRASLVADILDTLPASLSDEDEGLAEARRRSKQMDEDPNIGMTWDEIKVSLGR</sequence>
<dbReference type="RefSeq" id="WP_178931688.1">
    <property type="nucleotide sequence ID" value="NZ_JACBAZ010000002.1"/>
</dbReference>
<evidence type="ECO:0000313" key="2">
    <source>
        <dbReference type="EMBL" id="NWK55155.1"/>
    </source>
</evidence>
<evidence type="ECO:0000256" key="1">
    <source>
        <dbReference type="SAM" id="MobiDB-lite"/>
    </source>
</evidence>
<accession>A0A851GIY6</accession>